<evidence type="ECO:0000313" key="5">
    <source>
        <dbReference type="Proteomes" id="UP000033934"/>
    </source>
</evidence>
<dbReference type="InterPro" id="IPR003583">
    <property type="entry name" value="Hlx-hairpin-Hlx_DNA-bd_motif"/>
</dbReference>
<dbReference type="GO" id="GO:0003677">
    <property type="term" value="F:DNA binding"/>
    <property type="evidence" value="ECO:0007669"/>
    <property type="project" value="InterPro"/>
</dbReference>
<evidence type="ECO:0000256" key="1">
    <source>
        <dbReference type="SAM" id="MobiDB-lite"/>
    </source>
</evidence>
<name>A0A0G0LG12_9BACT</name>
<keyword evidence="2" id="KW-1133">Transmembrane helix</keyword>
<feature type="compositionally biased region" description="Polar residues" evidence="1">
    <location>
        <begin position="88"/>
        <end position="103"/>
    </location>
</feature>
<accession>A0A0G0LG12</accession>
<organism evidence="4 5">
    <name type="scientific">Berkelbacteria bacterium GW2011_GWA2_38_9</name>
    <dbReference type="NCBI Taxonomy" id="1618334"/>
    <lineage>
        <taxon>Bacteria</taxon>
        <taxon>Candidatus Berkelbacteria</taxon>
    </lineage>
</organism>
<evidence type="ECO:0000256" key="2">
    <source>
        <dbReference type="SAM" id="Phobius"/>
    </source>
</evidence>
<dbReference type="InterPro" id="IPR010994">
    <property type="entry name" value="RuvA_2-like"/>
</dbReference>
<dbReference type="NCBIfam" id="TIGR00426">
    <property type="entry name" value="competence protein ComEA helix-hairpin-helix repeat region"/>
    <property type="match status" value="1"/>
</dbReference>
<feature type="transmembrane region" description="Helical" evidence="2">
    <location>
        <begin position="12"/>
        <end position="32"/>
    </location>
</feature>
<feature type="domain" description="Helix-hairpin-helix DNA-binding motif class 1" evidence="3">
    <location>
        <begin position="168"/>
        <end position="187"/>
    </location>
</feature>
<protein>
    <submittedName>
        <fullName evidence="4">Competence protein ComEA helix-hairpin-helix repeat protein</fullName>
    </submittedName>
</protein>
<dbReference type="AlphaFoldDB" id="A0A0G0LG12"/>
<evidence type="ECO:0000259" key="3">
    <source>
        <dbReference type="SMART" id="SM00278"/>
    </source>
</evidence>
<dbReference type="InterPro" id="IPR051675">
    <property type="entry name" value="Endo/Exo/Phosphatase_dom_1"/>
</dbReference>
<keyword evidence="2" id="KW-0812">Transmembrane</keyword>
<dbReference type="SUPFAM" id="SSF47781">
    <property type="entry name" value="RuvA domain 2-like"/>
    <property type="match status" value="1"/>
</dbReference>
<feature type="compositionally biased region" description="Low complexity" evidence="1">
    <location>
        <begin position="126"/>
        <end position="158"/>
    </location>
</feature>
<sequence>MEKRKFFEKVKSWFVGLLVMLILVGVVVLLFVPDDSFSQISKSLSFWSKPKNFEIESLNGKITQLEKELKAKDDNKKEIEELKNQISALANQPTNTSTEQVQALASHKTIESRPITNPGNLEKRSLASQPTSSSDSSAVSEKPAETKSSSASTQTVSSKININTSSAAELDKLPGIGPTYAQRIIDYRDAHGGFKSISEIQNVKGIGPKTFEKLKDMIEI</sequence>
<dbReference type="GO" id="GO:0006281">
    <property type="term" value="P:DNA repair"/>
    <property type="evidence" value="ECO:0007669"/>
    <property type="project" value="InterPro"/>
</dbReference>
<evidence type="ECO:0000313" key="4">
    <source>
        <dbReference type="EMBL" id="KKQ90007.1"/>
    </source>
</evidence>
<dbReference type="PANTHER" id="PTHR21180">
    <property type="entry name" value="ENDONUCLEASE/EXONUCLEASE/PHOSPHATASE FAMILY DOMAIN-CONTAINING PROTEIN 1"/>
    <property type="match status" value="1"/>
</dbReference>
<gene>
    <name evidence="4" type="ORF">UT11_C0015G0014</name>
</gene>
<dbReference type="PANTHER" id="PTHR21180:SF32">
    <property type="entry name" value="ENDONUCLEASE_EXONUCLEASE_PHOSPHATASE FAMILY DOMAIN-CONTAINING PROTEIN 1"/>
    <property type="match status" value="1"/>
</dbReference>
<dbReference type="Pfam" id="PF12836">
    <property type="entry name" value="HHH_3"/>
    <property type="match status" value="1"/>
</dbReference>
<keyword evidence="2" id="KW-0472">Membrane</keyword>
<dbReference type="EMBL" id="LBVO01000015">
    <property type="protein sequence ID" value="KKQ90007.1"/>
    <property type="molecule type" value="Genomic_DNA"/>
</dbReference>
<reference evidence="4 5" key="1">
    <citation type="journal article" date="2015" name="Nature">
        <title>rRNA introns, odd ribosomes, and small enigmatic genomes across a large radiation of phyla.</title>
        <authorList>
            <person name="Brown C.T."/>
            <person name="Hug L.A."/>
            <person name="Thomas B.C."/>
            <person name="Sharon I."/>
            <person name="Castelle C.J."/>
            <person name="Singh A."/>
            <person name="Wilkins M.J."/>
            <person name="Williams K.H."/>
            <person name="Banfield J.F."/>
        </authorList>
    </citation>
    <scope>NUCLEOTIDE SEQUENCE [LARGE SCALE GENOMIC DNA]</scope>
</reference>
<feature type="region of interest" description="Disordered" evidence="1">
    <location>
        <begin position="88"/>
        <end position="158"/>
    </location>
</feature>
<dbReference type="SMART" id="SM00278">
    <property type="entry name" value="HhH1"/>
    <property type="match status" value="2"/>
</dbReference>
<proteinExistence type="predicted"/>
<dbReference type="InterPro" id="IPR004509">
    <property type="entry name" value="Competence_ComEA_HhH"/>
</dbReference>
<feature type="domain" description="Helix-hairpin-helix DNA-binding motif class 1" evidence="3">
    <location>
        <begin position="198"/>
        <end position="217"/>
    </location>
</feature>
<dbReference type="Gene3D" id="1.10.150.320">
    <property type="entry name" value="Photosystem II 12 kDa extrinsic protein"/>
    <property type="match status" value="1"/>
</dbReference>
<dbReference type="GO" id="GO:0015628">
    <property type="term" value="P:protein secretion by the type II secretion system"/>
    <property type="evidence" value="ECO:0007669"/>
    <property type="project" value="TreeGrafter"/>
</dbReference>
<dbReference type="GO" id="GO:0015627">
    <property type="term" value="C:type II protein secretion system complex"/>
    <property type="evidence" value="ECO:0007669"/>
    <property type="project" value="TreeGrafter"/>
</dbReference>
<comment type="caution">
    <text evidence="4">The sequence shown here is derived from an EMBL/GenBank/DDBJ whole genome shotgun (WGS) entry which is preliminary data.</text>
</comment>
<dbReference type="Proteomes" id="UP000033934">
    <property type="component" value="Unassembled WGS sequence"/>
</dbReference>